<dbReference type="InterPro" id="IPR020846">
    <property type="entry name" value="MFS_dom"/>
</dbReference>
<feature type="transmembrane region" description="Helical" evidence="6">
    <location>
        <begin position="388"/>
        <end position="405"/>
    </location>
</feature>
<evidence type="ECO:0000259" key="7">
    <source>
        <dbReference type="PROSITE" id="PS50850"/>
    </source>
</evidence>
<dbReference type="GO" id="GO:0022857">
    <property type="term" value="F:transmembrane transporter activity"/>
    <property type="evidence" value="ECO:0007669"/>
    <property type="project" value="InterPro"/>
</dbReference>
<feature type="transmembrane region" description="Helical" evidence="6">
    <location>
        <begin position="257"/>
        <end position="275"/>
    </location>
</feature>
<dbReference type="InterPro" id="IPR011701">
    <property type="entry name" value="MFS"/>
</dbReference>
<accession>A0A1G8IZC1</accession>
<dbReference type="STRING" id="504805.SAMN05421505_14019"/>
<feature type="transmembrane region" description="Helical" evidence="6">
    <location>
        <begin position="182"/>
        <end position="204"/>
    </location>
</feature>
<evidence type="ECO:0000256" key="6">
    <source>
        <dbReference type="SAM" id="Phobius"/>
    </source>
</evidence>
<evidence type="ECO:0000256" key="4">
    <source>
        <dbReference type="ARBA" id="ARBA00022989"/>
    </source>
</evidence>
<dbReference type="PANTHER" id="PTHR42688">
    <property type="entry name" value="CONSERVED PROTEIN"/>
    <property type="match status" value="1"/>
</dbReference>
<dbReference type="PANTHER" id="PTHR42688:SF1">
    <property type="entry name" value="BLR5212 PROTEIN"/>
    <property type="match status" value="1"/>
</dbReference>
<feature type="transmembrane region" description="Helical" evidence="6">
    <location>
        <begin position="156"/>
        <end position="176"/>
    </location>
</feature>
<dbReference type="PROSITE" id="PS50850">
    <property type="entry name" value="MFS"/>
    <property type="match status" value="1"/>
</dbReference>
<protein>
    <submittedName>
        <fullName evidence="8">Predicted arabinose efflux permease, MFS family</fullName>
    </submittedName>
</protein>
<feature type="transmembrane region" description="Helical" evidence="6">
    <location>
        <begin position="123"/>
        <end position="144"/>
    </location>
</feature>
<dbReference type="SUPFAM" id="SSF103473">
    <property type="entry name" value="MFS general substrate transporter"/>
    <property type="match status" value="1"/>
</dbReference>
<keyword evidence="5 6" id="KW-0472">Membrane</keyword>
<comment type="subcellular location">
    <subcellularLocation>
        <location evidence="1">Cell membrane</location>
        <topology evidence="1">Multi-pass membrane protein</topology>
    </subcellularLocation>
</comment>
<feature type="domain" description="Major facilitator superfamily (MFS) profile" evidence="7">
    <location>
        <begin position="31"/>
        <end position="413"/>
    </location>
</feature>
<feature type="transmembrane region" description="Helical" evidence="6">
    <location>
        <begin position="296"/>
        <end position="314"/>
    </location>
</feature>
<dbReference type="EMBL" id="FNCN01000040">
    <property type="protein sequence ID" value="SDI24289.1"/>
    <property type="molecule type" value="Genomic_DNA"/>
</dbReference>
<sequence>MPGGGRSHPLDPLRHGGEALMWRRLRSFDRSVQLLMVNQLTINTGFYMLMPYLAGHLSDGLGMAAWSVGLILGMRNLSQQGMFLIGGTLADRLGYRPVILAGCLLRTAGFALLAFAANLPALLIASAMTGFAGALFNPAVRAYLAHDAGPRRVEAFALFNVFYQVGILIGPPIGLALAVVDFRLVCLVAAGTFALLTMLQYLALPPCRTSTPPAGPVLADWRAVITNRPFMLFTLAMAGSYTLSFQVYLALPLELDSSAAVSVLFVVSAVVAVVGQVRVTDWARRRWTGPQAITRGLACMAAAFLPLVVYGALWPGSAPVRLAAVLACAVLLALGTVLAYPFEMDRIVALSGDRMVATHYGLYNMVAGIGIALGNLVTGLLVDIVPGAVPWLLLTALGLVCLSAVRTLDRRGLLTPPSERPALI</sequence>
<evidence type="ECO:0000256" key="1">
    <source>
        <dbReference type="ARBA" id="ARBA00004651"/>
    </source>
</evidence>
<dbReference type="AlphaFoldDB" id="A0A1G8IZC1"/>
<organism evidence="8 9">
    <name type="scientific">Sinosporangium album</name>
    <dbReference type="NCBI Taxonomy" id="504805"/>
    <lineage>
        <taxon>Bacteria</taxon>
        <taxon>Bacillati</taxon>
        <taxon>Actinomycetota</taxon>
        <taxon>Actinomycetes</taxon>
        <taxon>Streptosporangiales</taxon>
        <taxon>Streptosporangiaceae</taxon>
        <taxon>Sinosporangium</taxon>
    </lineage>
</organism>
<feature type="transmembrane region" description="Helical" evidence="6">
    <location>
        <begin position="361"/>
        <end position="382"/>
    </location>
</feature>
<keyword evidence="4 6" id="KW-1133">Transmembrane helix</keyword>
<dbReference type="Proteomes" id="UP000198923">
    <property type="component" value="Unassembled WGS sequence"/>
</dbReference>
<keyword evidence="9" id="KW-1185">Reference proteome</keyword>
<feature type="transmembrane region" description="Helical" evidence="6">
    <location>
        <begin position="98"/>
        <end position="117"/>
    </location>
</feature>
<evidence type="ECO:0000256" key="2">
    <source>
        <dbReference type="ARBA" id="ARBA00022475"/>
    </source>
</evidence>
<gene>
    <name evidence="8" type="ORF">SAMN05421505_14019</name>
</gene>
<feature type="transmembrane region" description="Helical" evidence="6">
    <location>
        <begin position="320"/>
        <end position="340"/>
    </location>
</feature>
<evidence type="ECO:0000313" key="9">
    <source>
        <dbReference type="Proteomes" id="UP000198923"/>
    </source>
</evidence>
<dbReference type="Pfam" id="PF07690">
    <property type="entry name" value="MFS_1"/>
    <property type="match status" value="1"/>
</dbReference>
<proteinExistence type="predicted"/>
<feature type="transmembrane region" description="Helical" evidence="6">
    <location>
        <begin position="60"/>
        <end position="77"/>
    </location>
</feature>
<evidence type="ECO:0000256" key="5">
    <source>
        <dbReference type="ARBA" id="ARBA00023136"/>
    </source>
</evidence>
<keyword evidence="3 6" id="KW-0812">Transmembrane</keyword>
<reference evidence="8 9" key="1">
    <citation type="submission" date="2016-10" db="EMBL/GenBank/DDBJ databases">
        <authorList>
            <person name="de Groot N.N."/>
        </authorList>
    </citation>
    <scope>NUCLEOTIDE SEQUENCE [LARGE SCALE GENOMIC DNA]</scope>
    <source>
        <strain evidence="8 9">CPCC 201354</strain>
    </source>
</reference>
<dbReference type="Gene3D" id="1.20.1250.20">
    <property type="entry name" value="MFS general substrate transporter like domains"/>
    <property type="match status" value="1"/>
</dbReference>
<keyword evidence="2" id="KW-1003">Cell membrane</keyword>
<feature type="transmembrane region" description="Helical" evidence="6">
    <location>
        <begin position="230"/>
        <end position="251"/>
    </location>
</feature>
<dbReference type="InterPro" id="IPR052425">
    <property type="entry name" value="Uncharacterized_MFS-type"/>
</dbReference>
<dbReference type="InterPro" id="IPR036259">
    <property type="entry name" value="MFS_trans_sf"/>
</dbReference>
<evidence type="ECO:0000313" key="8">
    <source>
        <dbReference type="EMBL" id="SDI24289.1"/>
    </source>
</evidence>
<dbReference type="GO" id="GO:0005886">
    <property type="term" value="C:plasma membrane"/>
    <property type="evidence" value="ECO:0007669"/>
    <property type="project" value="UniProtKB-SubCell"/>
</dbReference>
<name>A0A1G8IZC1_9ACTN</name>
<dbReference type="OrthoDB" id="3285778at2"/>
<evidence type="ECO:0000256" key="3">
    <source>
        <dbReference type="ARBA" id="ARBA00022692"/>
    </source>
</evidence>